<dbReference type="InterPro" id="IPR013471">
    <property type="entry name" value="RNase_Z/BN"/>
</dbReference>
<proteinExistence type="inferred from homology"/>
<evidence type="ECO:0000256" key="3">
    <source>
        <dbReference type="ARBA" id="ARBA00022722"/>
    </source>
</evidence>
<comment type="function">
    <text evidence="8">Zinc phosphodiesterase, which displays some tRNA 3'-processing endonuclease activity. Probably involved in tRNA maturation, by removing a 3'-trailer from precursor tRNA.</text>
</comment>
<feature type="binding site" evidence="8">
    <location>
        <position position="210"/>
    </location>
    <ligand>
        <name>Zn(2+)</name>
        <dbReference type="ChEBI" id="CHEBI:29105"/>
        <label>1</label>
        <note>catalytic</note>
    </ligand>
</feature>
<feature type="active site" description="Proton acceptor" evidence="8">
    <location>
        <position position="66"/>
    </location>
</feature>
<dbReference type="SUPFAM" id="SSF56281">
    <property type="entry name" value="Metallo-hydrolase/oxidoreductase"/>
    <property type="match status" value="1"/>
</dbReference>
<comment type="caution">
    <text evidence="9">The sequence shown here is derived from an EMBL/GenBank/DDBJ whole genome shotgun (WGS) entry which is preliminary data.</text>
</comment>
<dbReference type="RefSeq" id="WP_192510119.1">
    <property type="nucleotide sequence ID" value="NZ_AQGV01000015.1"/>
</dbReference>
<feature type="binding site" evidence="8">
    <location>
        <position position="64"/>
    </location>
    <ligand>
        <name>Zn(2+)</name>
        <dbReference type="ChEBI" id="CHEBI:29105"/>
        <label>1</label>
        <note>catalytic</note>
    </ligand>
</feature>
<evidence type="ECO:0000313" key="9">
    <source>
        <dbReference type="EMBL" id="MBE0371123.1"/>
    </source>
</evidence>
<keyword evidence="7 8" id="KW-0862">Zinc</keyword>
<sequence length="313" mass="34928">MKIQFLGTSSGSPSVFRNVSATAIGFDKSKEWLLVDCGEGSQHQVLKSQYTAYHLGTICITHIHGDHCYGLPGLLASMSMSGRKAAVNLVAPKKVIEFVHNAMQLTDLSLGFDLHTHIIEALNNKLNFDDFAIEIIKLQHRVPSYGFKITEKCIPNKLRLNKLTQQGIPSGPHFNQLQRGFDVNFSGKLLSAKEYTYPSWRPRVIIVCGDNEKPALLKPYIVGVDVVVHEATFTQSDLHKVGIHTGHSDAKRVAEFAQQCQIPLLVLFHFSVRYHGVGQLDKLRQEAATYYDGQLLLAEDFESVSVAKHFSQQ</sequence>
<organism evidence="9 10">
    <name type="scientific">Pseudoalteromonas aurantia 208</name>
    <dbReference type="NCBI Taxonomy" id="1314867"/>
    <lineage>
        <taxon>Bacteria</taxon>
        <taxon>Pseudomonadati</taxon>
        <taxon>Pseudomonadota</taxon>
        <taxon>Gammaproteobacteria</taxon>
        <taxon>Alteromonadales</taxon>
        <taxon>Pseudoalteromonadaceae</taxon>
        <taxon>Pseudoalteromonas</taxon>
    </lineage>
</organism>
<dbReference type="Proteomes" id="UP000615755">
    <property type="component" value="Unassembled WGS sequence"/>
</dbReference>
<keyword evidence="4 8" id="KW-0479">Metal-binding</keyword>
<evidence type="ECO:0000256" key="4">
    <source>
        <dbReference type="ARBA" id="ARBA00022723"/>
    </source>
</evidence>
<dbReference type="EC" id="3.1.26.11" evidence="8"/>
<feature type="binding site" evidence="8">
    <location>
        <position position="62"/>
    </location>
    <ligand>
        <name>Zn(2+)</name>
        <dbReference type="ChEBI" id="CHEBI:29105"/>
        <label>1</label>
        <note>catalytic</note>
    </ligand>
</feature>
<dbReference type="PANTHER" id="PTHR46018">
    <property type="entry name" value="ZINC PHOSPHODIESTERASE ELAC PROTEIN 1"/>
    <property type="match status" value="1"/>
</dbReference>
<feature type="binding site" evidence="8">
    <location>
        <position position="67"/>
    </location>
    <ligand>
        <name>Zn(2+)</name>
        <dbReference type="ChEBI" id="CHEBI:29105"/>
        <label>2</label>
        <note>catalytic</note>
    </ligand>
</feature>
<keyword evidence="3 8" id="KW-0540">Nuclease</keyword>
<comment type="similarity">
    <text evidence="8">Belongs to the RNase Z family.</text>
</comment>
<protein>
    <recommendedName>
        <fullName evidence="8">Ribonuclease Z</fullName>
        <shortName evidence="8">RNase Z</shortName>
        <ecNumber evidence="8">3.1.26.11</ecNumber>
    </recommendedName>
    <alternativeName>
        <fullName evidence="8">tRNA 3 endonuclease</fullName>
    </alternativeName>
    <alternativeName>
        <fullName evidence="8">tRNase Z</fullName>
    </alternativeName>
</protein>
<dbReference type="Gene3D" id="3.60.15.10">
    <property type="entry name" value="Ribonuclease Z/Hydroxyacylglutathione hydrolase-like"/>
    <property type="match status" value="1"/>
</dbReference>
<keyword evidence="6 8" id="KW-0378">Hydrolase</keyword>
<evidence type="ECO:0000313" key="10">
    <source>
        <dbReference type="Proteomes" id="UP000615755"/>
    </source>
</evidence>
<feature type="binding site" evidence="8">
    <location>
        <position position="210"/>
    </location>
    <ligand>
        <name>Zn(2+)</name>
        <dbReference type="ChEBI" id="CHEBI:29105"/>
        <label>2</label>
        <note>catalytic</note>
    </ligand>
</feature>
<dbReference type="Pfam" id="PF23023">
    <property type="entry name" value="Anti-Pycsar_Apyc1"/>
    <property type="match status" value="1"/>
</dbReference>
<comment type="catalytic activity">
    <reaction evidence="8">
        <text>Endonucleolytic cleavage of RNA, removing extra 3' nucleotides from tRNA precursor, generating 3' termini of tRNAs. A 3'-hydroxy group is left at the tRNA terminus and a 5'-phosphoryl group is left at the trailer molecule.</text>
        <dbReference type="EC" id="3.1.26.11"/>
    </reaction>
</comment>
<evidence type="ECO:0000256" key="1">
    <source>
        <dbReference type="ARBA" id="ARBA00011738"/>
    </source>
</evidence>
<evidence type="ECO:0000256" key="6">
    <source>
        <dbReference type="ARBA" id="ARBA00022801"/>
    </source>
</evidence>
<evidence type="ECO:0000256" key="7">
    <source>
        <dbReference type="ARBA" id="ARBA00022833"/>
    </source>
</evidence>
<evidence type="ECO:0000256" key="5">
    <source>
        <dbReference type="ARBA" id="ARBA00022759"/>
    </source>
</evidence>
<feature type="binding site" evidence="8">
    <location>
        <position position="140"/>
    </location>
    <ligand>
        <name>Zn(2+)</name>
        <dbReference type="ChEBI" id="CHEBI:29105"/>
        <label>1</label>
        <note>catalytic</note>
    </ligand>
</feature>
<dbReference type="CDD" id="cd07717">
    <property type="entry name" value="RNaseZ_ZiPD-like_MBL-fold"/>
    <property type="match status" value="1"/>
</dbReference>
<comment type="cofactor">
    <cofactor evidence="8">
        <name>Zn(2+)</name>
        <dbReference type="ChEBI" id="CHEBI:29105"/>
    </cofactor>
    <text evidence="8">Binds 2 Zn(2+) ions.</text>
</comment>
<comment type="subunit">
    <text evidence="1 8">Homodimer.</text>
</comment>
<dbReference type="EMBL" id="AQGV01000015">
    <property type="protein sequence ID" value="MBE0371123.1"/>
    <property type="molecule type" value="Genomic_DNA"/>
</dbReference>
<keyword evidence="5 8" id="KW-0255">Endonuclease</keyword>
<keyword evidence="2 8" id="KW-0819">tRNA processing</keyword>
<gene>
    <name evidence="8 9" type="primary">rnz</name>
    <name evidence="9" type="ORF">PAUR_b1309</name>
</gene>
<keyword evidence="10" id="KW-1185">Reference proteome</keyword>
<accession>A0ABR9EJH1</accession>
<feature type="binding site" evidence="8">
    <location>
        <position position="66"/>
    </location>
    <ligand>
        <name>Zn(2+)</name>
        <dbReference type="ChEBI" id="CHEBI:29105"/>
        <label>2</label>
        <note>catalytic</note>
    </ligand>
</feature>
<feature type="binding site" evidence="8">
    <location>
        <position position="269"/>
    </location>
    <ligand>
        <name>Zn(2+)</name>
        <dbReference type="ChEBI" id="CHEBI:29105"/>
        <label>2</label>
        <note>catalytic</note>
    </ligand>
</feature>
<reference evidence="9 10" key="1">
    <citation type="submission" date="2015-03" db="EMBL/GenBank/DDBJ databases">
        <title>Genome sequence of Pseudoalteromonas aurantia.</title>
        <authorList>
            <person name="Xie B.-B."/>
            <person name="Rong J.-C."/>
            <person name="Qin Q.-L."/>
            <person name="Zhang Y.-Z."/>
        </authorList>
    </citation>
    <scope>NUCLEOTIDE SEQUENCE [LARGE SCALE GENOMIC DNA]</scope>
    <source>
        <strain evidence="9 10">208</strain>
    </source>
</reference>
<dbReference type="HAMAP" id="MF_01818">
    <property type="entry name" value="RNase_Z_BN"/>
    <property type="match status" value="1"/>
</dbReference>
<evidence type="ECO:0000256" key="8">
    <source>
        <dbReference type="HAMAP-Rule" id="MF_01818"/>
    </source>
</evidence>
<dbReference type="InterPro" id="IPR036866">
    <property type="entry name" value="RibonucZ/Hydroxyglut_hydro"/>
</dbReference>
<name>A0ABR9EJH1_9GAMM</name>
<dbReference type="PANTHER" id="PTHR46018:SF2">
    <property type="entry name" value="ZINC PHOSPHODIESTERASE ELAC PROTEIN 1"/>
    <property type="match status" value="1"/>
</dbReference>
<evidence type="ECO:0000256" key="2">
    <source>
        <dbReference type="ARBA" id="ARBA00022694"/>
    </source>
</evidence>